<dbReference type="PROSITE" id="PS51470">
    <property type="entry name" value="FG_GAP"/>
    <property type="match status" value="1"/>
</dbReference>
<dbReference type="InterPro" id="IPR013517">
    <property type="entry name" value="FG-GAP"/>
</dbReference>
<keyword evidence="2" id="KW-0677">Repeat</keyword>
<protein>
    <recommendedName>
        <fullName evidence="7">Flagellar hook-length control protein FliK</fullName>
    </recommendedName>
</protein>
<evidence type="ECO:0000256" key="1">
    <source>
        <dbReference type="ARBA" id="ARBA00022729"/>
    </source>
</evidence>
<comment type="caution">
    <text evidence="5">The sequence shown here is derived from an EMBL/GenBank/DDBJ whole genome shotgun (WGS) entry which is preliminary data.</text>
</comment>
<evidence type="ECO:0000256" key="4">
    <source>
        <dbReference type="ARBA" id="ARBA00023180"/>
    </source>
</evidence>
<keyword evidence="4" id="KW-0325">Glycoprotein</keyword>
<gene>
    <name evidence="5" type="ORF">BGC33_00375</name>
</gene>
<dbReference type="GO" id="GO:0016787">
    <property type="term" value="F:hydrolase activity"/>
    <property type="evidence" value="ECO:0007669"/>
    <property type="project" value="UniProtKB-KW"/>
</dbReference>
<dbReference type="AlphaFoldDB" id="A0A1J8PS59"/>
<dbReference type="EMBL" id="MIQH01000183">
    <property type="protein sequence ID" value="OJA03760.1"/>
    <property type="molecule type" value="Genomic_DNA"/>
</dbReference>
<feature type="non-terminal residue" evidence="5">
    <location>
        <position position="1"/>
    </location>
</feature>
<dbReference type="SUPFAM" id="SSF69318">
    <property type="entry name" value="Integrin alpha N-terminal domain"/>
    <property type="match status" value="1"/>
</dbReference>
<dbReference type="Gene3D" id="2.130.10.130">
    <property type="entry name" value="Integrin alpha, N-terminal"/>
    <property type="match status" value="1"/>
</dbReference>
<organism evidence="5 6">
    <name type="scientific">Bathymodiolus thermophilus thioautotrophic gill symbiont</name>
    <dbReference type="NCBI Taxonomy" id="2360"/>
    <lineage>
        <taxon>Bacteria</taxon>
        <taxon>Pseudomonadati</taxon>
        <taxon>Pseudomonadota</taxon>
        <taxon>Gammaproteobacteria</taxon>
        <taxon>sulfur-oxidizing symbionts</taxon>
    </lineage>
</organism>
<sequence>ATAINLSDIASNSGTGGFVINGENENDYSGTSVSSAGDVNGDGLDDLIVGAYGADSASKNSAGKSYVVFGKTNATAINLSDIA</sequence>
<keyword evidence="1" id="KW-0732">Signal</keyword>
<evidence type="ECO:0000256" key="2">
    <source>
        <dbReference type="ARBA" id="ARBA00022737"/>
    </source>
</evidence>
<evidence type="ECO:0000313" key="6">
    <source>
        <dbReference type="Proteomes" id="UP000182798"/>
    </source>
</evidence>
<evidence type="ECO:0000313" key="5">
    <source>
        <dbReference type="EMBL" id="OJA03760.1"/>
    </source>
</evidence>
<feature type="non-terminal residue" evidence="5">
    <location>
        <position position="83"/>
    </location>
</feature>
<reference evidence="6" key="1">
    <citation type="submission" date="2016-09" db="EMBL/GenBank/DDBJ databases">
        <title>Genome Sequence of Bathymodiolus thermophilus sulfur-oxidizing gill endosymbiont.</title>
        <authorList>
            <person name="Ponnudurai R."/>
            <person name="Kleiner M."/>
            <person name="Sayavedra L."/>
            <person name="Thuermer A."/>
            <person name="Felbeck H."/>
            <person name="Schlueter R."/>
            <person name="Schweder T."/>
            <person name="Markert S."/>
        </authorList>
    </citation>
    <scope>NUCLEOTIDE SEQUENCE [LARGE SCALE GENOMIC DNA]</scope>
    <source>
        <strain evidence="6">BAT/CrabSpa'14</strain>
    </source>
</reference>
<dbReference type="PANTHER" id="PTHR23221:SF7">
    <property type="entry name" value="PHOSPHATIDYLINOSITOL-GLYCAN-SPECIFIC PHOSPHOLIPASE D"/>
    <property type="match status" value="1"/>
</dbReference>
<evidence type="ECO:0000256" key="3">
    <source>
        <dbReference type="ARBA" id="ARBA00022801"/>
    </source>
</evidence>
<keyword evidence="3" id="KW-0378">Hydrolase</keyword>
<proteinExistence type="predicted"/>
<evidence type="ECO:0008006" key="7">
    <source>
        <dbReference type="Google" id="ProtNLM"/>
    </source>
</evidence>
<dbReference type="PANTHER" id="PTHR23221">
    <property type="entry name" value="GLYCOSYLPHOSPHATIDYLINOSITOL PHOSPHOLIPASE D"/>
    <property type="match status" value="1"/>
</dbReference>
<dbReference type="SMART" id="SM00191">
    <property type="entry name" value="Int_alpha"/>
    <property type="match status" value="1"/>
</dbReference>
<accession>A0A1J8PS59</accession>
<dbReference type="InterPro" id="IPR013519">
    <property type="entry name" value="Int_alpha_beta-p"/>
</dbReference>
<dbReference type="Pfam" id="PF01839">
    <property type="entry name" value="FG-GAP"/>
    <property type="match status" value="1"/>
</dbReference>
<dbReference type="Proteomes" id="UP000182798">
    <property type="component" value="Unassembled WGS sequence"/>
</dbReference>
<dbReference type="InterPro" id="IPR028994">
    <property type="entry name" value="Integrin_alpha_N"/>
</dbReference>
<dbReference type="RefSeq" id="WP_198934536.1">
    <property type="nucleotide sequence ID" value="NZ_MIQH01000183.1"/>
</dbReference>
<name>A0A1J8PS59_9GAMM</name>